<evidence type="ECO:0000259" key="1">
    <source>
        <dbReference type="SMART" id="SM00507"/>
    </source>
</evidence>
<keyword evidence="2" id="KW-0255">Endonuclease</keyword>
<dbReference type="Pfam" id="PF01844">
    <property type="entry name" value="HNH"/>
    <property type="match status" value="1"/>
</dbReference>
<dbReference type="PANTHER" id="PTHR33877:SF2">
    <property type="entry name" value="OS07G0170200 PROTEIN"/>
    <property type="match status" value="1"/>
</dbReference>
<evidence type="ECO:0000313" key="2">
    <source>
        <dbReference type="EMBL" id="DAE29747.1"/>
    </source>
</evidence>
<keyword evidence="2" id="KW-0540">Nuclease</keyword>
<dbReference type="InterPro" id="IPR052892">
    <property type="entry name" value="NA-targeting_endonuclease"/>
</dbReference>
<dbReference type="Gene3D" id="1.10.30.50">
    <property type="match status" value="1"/>
</dbReference>
<organism evidence="2">
    <name type="scientific">virus sp. ctyMK1</name>
    <dbReference type="NCBI Taxonomy" id="2828002"/>
    <lineage>
        <taxon>Viruses</taxon>
    </lineage>
</organism>
<dbReference type="SMART" id="SM00507">
    <property type="entry name" value="HNHc"/>
    <property type="match status" value="1"/>
</dbReference>
<protein>
    <submittedName>
        <fullName evidence="2">RECOMBINATION ENDONUCLEASE VII</fullName>
    </submittedName>
</protein>
<feature type="domain" description="HNH nuclease" evidence="1">
    <location>
        <begin position="2"/>
        <end position="55"/>
    </location>
</feature>
<dbReference type="CDD" id="cd00085">
    <property type="entry name" value="HNHc"/>
    <property type="match status" value="1"/>
</dbReference>
<dbReference type="GO" id="GO:0008270">
    <property type="term" value="F:zinc ion binding"/>
    <property type="evidence" value="ECO:0007669"/>
    <property type="project" value="InterPro"/>
</dbReference>
<dbReference type="GO" id="GO:0003676">
    <property type="term" value="F:nucleic acid binding"/>
    <property type="evidence" value="ECO:0007669"/>
    <property type="project" value="InterPro"/>
</dbReference>
<accession>A0A8S5RF07</accession>
<proteinExistence type="predicted"/>
<dbReference type="PANTHER" id="PTHR33877">
    <property type="entry name" value="SLL1193 PROTEIN"/>
    <property type="match status" value="1"/>
</dbReference>
<dbReference type="InterPro" id="IPR003615">
    <property type="entry name" value="HNH_nuc"/>
</dbReference>
<dbReference type="EMBL" id="BK059098">
    <property type="protein sequence ID" value="DAE29747.1"/>
    <property type="molecule type" value="Genomic_DNA"/>
</dbReference>
<keyword evidence="2" id="KW-0378">Hydrolase</keyword>
<sequence length="114" mass="13545">MIDRKAVYEKYNGHCAYCGKKINYKDMQVDHFVPIRSGGTDDFENLMPSCRRCNHYKRASNLEGFREKISQIPVKLLRDSYIYKVAADFGFVPVEEKTVEFYFEKAKKEEWNDR</sequence>
<reference evidence="2" key="1">
    <citation type="journal article" date="2021" name="Proc. Natl. Acad. Sci. U.S.A.">
        <title>A Catalog of Tens of Thousands of Viruses from Human Metagenomes Reveals Hidden Associations with Chronic Diseases.</title>
        <authorList>
            <person name="Tisza M.J."/>
            <person name="Buck C.B."/>
        </authorList>
    </citation>
    <scope>NUCLEOTIDE SEQUENCE</scope>
    <source>
        <strain evidence="2">CtyMK1</strain>
    </source>
</reference>
<dbReference type="GO" id="GO:0004519">
    <property type="term" value="F:endonuclease activity"/>
    <property type="evidence" value="ECO:0007669"/>
    <property type="project" value="UniProtKB-KW"/>
</dbReference>
<dbReference type="InterPro" id="IPR002711">
    <property type="entry name" value="HNH"/>
</dbReference>
<name>A0A8S5RF07_9VIRU</name>